<reference evidence="1 2" key="1">
    <citation type="journal article" date="2022" name="Plant J.">
        <title>Chromosome-level genome of Camellia lanceoleosa provides a valuable resource for understanding genome evolution and self-incompatibility.</title>
        <authorList>
            <person name="Gong W."/>
            <person name="Xiao S."/>
            <person name="Wang L."/>
            <person name="Liao Z."/>
            <person name="Chang Y."/>
            <person name="Mo W."/>
            <person name="Hu G."/>
            <person name="Li W."/>
            <person name="Zhao G."/>
            <person name="Zhu H."/>
            <person name="Hu X."/>
            <person name="Ji K."/>
            <person name="Xiang X."/>
            <person name="Song Q."/>
            <person name="Yuan D."/>
            <person name="Jin S."/>
            <person name="Zhang L."/>
        </authorList>
    </citation>
    <scope>NUCLEOTIDE SEQUENCE [LARGE SCALE GENOMIC DNA]</scope>
    <source>
        <strain evidence="1">SQ_2022a</strain>
    </source>
</reference>
<sequence>MFLSREIGDGKIGKISEIGKIWEEGEDSGGTAATAISEIEDRHDRRRERTSEKLLRPTSLQEKFRLDLDDKECIHFFQDLINKSVKALFPQIHRWAQYCR</sequence>
<evidence type="ECO:0000313" key="2">
    <source>
        <dbReference type="Proteomes" id="UP001060215"/>
    </source>
</evidence>
<accession>A0ACC0I2J9</accession>
<organism evidence="1 2">
    <name type="scientific">Camellia lanceoleosa</name>
    <dbReference type="NCBI Taxonomy" id="1840588"/>
    <lineage>
        <taxon>Eukaryota</taxon>
        <taxon>Viridiplantae</taxon>
        <taxon>Streptophyta</taxon>
        <taxon>Embryophyta</taxon>
        <taxon>Tracheophyta</taxon>
        <taxon>Spermatophyta</taxon>
        <taxon>Magnoliopsida</taxon>
        <taxon>eudicotyledons</taxon>
        <taxon>Gunneridae</taxon>
        <taxon>Pentapetalae</taxon>
        <taxon>asterids</taxon>
        <taxon>Ericales</taxon>
        <taxon>Theaceae</taxon>
        <taxon>Camellia</taxon>
    </lineage>
</organism>
<proteinExistence type="predicted"/>
<comment type="caution">
    <text evidence="1">The sequence shown here is derived from an EMBL/GenBank/DDBJ whole genome shotgun (WGS) entry which is preliminary data.</text>
</comment>
<protein>
    <submittedName>
        <fullName evidence="1">Phosphatidylinositol 3-kinase VPS34</fullName>
    </submittedName>
</protein>
<keyword evidence="2" id="KW-1185">Reference proteome</keyword>
<name>A0ACC0I2J9_9ERIC</name>
<gene>
    <name evidence="1" type="ORF">LOK49_LG04G02618</name>
</gene>
<evidence type="ECO:0000313" key="1">
    <source>
        <dbReference type="EMBL" id="KAI8018461.1"/>
    </source>
</evidence>
<dbReference type="EMBL" id="CM045759">
    <property type="protein sequence ID" value="KAI8018461.1"/>
    <property type="molecule type" value="Genomic_DNA"/>
</dbReference>
<dbReference type="Proteomes" id="UP001060215">
    <property type="component" value="Chromosome 2"/>
</dbReference>